<dbReference type="FunFam" id="3.40.50.720:FF:000047">
    <property type="entry name" value="NADP-dependent L-serine/L-allo-threonine dehydrogenase"/>
    <property type="match status" value="1"/>
</dbReference>
<sequence>MKKICFVTGATAGFGKAISQQLITQGHTVIACGRRADRLEALRAELGSNLHPLVFDIQSKEAVIEAINQLPSALKVIDVLINNAGMAKGLAKAQAADLDDWEQMISTNINGLLYVTHQILPGMVERNRGLIINMGSTAGTWPYEGANIYGASKAFIRQFSLNLRTDLAGTAVRVTNLEPGLCGGTEFSHVRFDGDEAKIKALYDKVDFVTPEDIANIVSWLIAQPEHLNINTMELMPVAQSYGGLKVTRKA</sequence>
<dbReference type="SUPFAM" id="SSF51735">
    <property type="entry name" value="NAD(P)-binding Rossmann-fold domains"/>
    <property type="match status" value="1"/>
</dbReference>
<organism evidence="4 5">
    <name type="scientific">Oligella urethralis DNF00040</name>
    <dbReference type="NCBI Taxonomy" id="1401065"/>
    <lineage>
        <taxon>Bacteria</taxon>
        <taxon>Pseudomonadati</taxon>
        <taxon>Pseudomonadota</taxon>
        <taxon>Betaproteobacteria</taxon>
        <taxon>Burkholderiales</taxon>
        <taxon>Alcaligenaceae</taxon>
        <taxon>Oligella</taxon>
    </lineage>
</organism>
<comment type="caution">
    <text evidence="4">The sequence shown here is derived from an EMBL/GenBank/DDBJ whole genome shotgun (WGS) entry which is preliminary data.</text>
</comment>
<accession>A0A096BB77</accession>
<dbReference type="InterPro" id="IPR036291">
    <property type="entry name" value="NAD(P)-bd_dom_sf"/>
</dbReference>
<dbReference type="AlphaFoldDB" id="A0A096BB77"/>
<dbReference type="PRINTS" id="PR00081">
    <property type="entry name" value="GDHRDH"/>
</dbReference>
<name>A0A096BB77_9BURK</name>
<keyword evidence="2" id="KW-0560">Oxidoreductase</keyword>
<dbReference type="GeneID" id="93427237"/>
<dbReference type="InterPro" id="IPR002347">
    <property type="entry name" value="SDR_fam"/>
</dbReference>
<dbReference type="PANTHER" id="PTHR42901">
    <property type="entry name" value="ALCOHOL DEHYDROGENASE"/>
    <property type="match status" value="1"/>
</dbReference>
<dbReference type="GO" id="GO:0016616">
    <property type="term" value="F:oxidoreductase activity, acting on the CH-OH group of donors, NAD or NADP as acceptor"/>
    <property type="evidence" value="ECO:0007669"/>
    <property type="project" value="UniProtKB-ARBA"/>
</dbReference>
<dbReference type="InterPro" id="IPR020904">
    <property type="entry name" value="Sc_DH/Rdtase_CS"/>
</dbReference>
<dbReference type="PANTHER" id="PTHR42901:SF1">
    <property type="entry name" value="ALCOHOL DEHYDROGENASE"/>
    <property type="match status" value="1"/>
</dbReference>
<evidence type="ECO:0000313" key="4">
    <source>
        <dbReference type="EMBL" id="KGF30424.1"/>
    </source>
</evidence>
<dbReference type="Pfam" id="PF00106">
    <property type="entry name" value="adh_short"/>
    <property type="match status" value="1"/>
</dbReference>
<dbReference type="PROSITE" id="PS51257">
    <property type="entry name" value="PROKAR_LIPOPROTEIN"/>
    <property type="match status" value="1"/>
</dbReference>
<evidence type="ECO:0000313" key="5">
    <source>
        <dbReference type="Proteomes" id="UP000029629"/>
    </source>
</evidence>
<comment type="similarity">
    <text evidence="1 3">Belongs to the short-chain dehydrogenases/reductases (SDR) family.</text>
</comment>
<dbReference type="PROSITE" id="PS00061">
    <property type="entry name" value="ADH_SHORT"/>
    <property type="match status" value="1"/>
</dbReference>
<reference evidence="4 5" key="1">
    <citation type="submission" date="2014-07" db="EMBL/GenBank/DDBJ databases">
        <authorList>
            <person name="McCorrison J."/>
            <person name="Sanka R."/>
            <person name="Torralba M."/>
            <person name="Gillis M."/>
            <person name="Haft D.H."/>
            <person name="Methe B."/>
            <person name="Sutton G."/>
            <person name="Nelson K.E."/>
        </authorList>
    </citation>
    <scope>NUCLEOTIDE SEQUENCE [LARGE SCALE GENOMIC DNA]</scope>
    <source>
        <strain evidence="4 5">DNF00040</strain>
    </source>
</reference>
<dbReference type="Proteomes" id="UP000029629">
    <property type="component" value="Unassembled WGS sequence"/>
</dbReference>
<dbReference type="EMBL" id="JRNI01000025">
    <property type="protein sequence ID" value="KGF30424.1"/>
    <property type="molecule type" value="Genomic_DNA"/>
</dbReference>
<protein>
    <submittedName>
        <fullName evidence="4">Malonic semialdehyde reductase</fullName>
    </submittedName>
</protein>
<dbReference type="eggNOG" id="COG4221">
    <property type="taxonomic scope" value="Bacteria"/>
</dbReference>
<evidence type="ECO:0000256" key="2">
    <source>
        <dbReference type="ARBA" id="ARBA00023002"/>
    </source>
</evidence>
<dbReference type="RefSeq" id="WP_018025957.1">
    <property type="nucleotide sequence ID" value="NZ_JRNI01000025.1"/>
</dbReference>
<keyword evidence="5" id="KW-1185">Reference proteome</keyword>
<dbReference type="PRINTS" id="PR00080">
    <property type="entry name" value="SDRFAMILY"/>
</dbReference>
<proteinExistence type="inferred from homology"/>
<dbReference type="OrthoDB" id="6823797at2"/>
<gene>
    <name evidence="4" type="ORF">HMPREF2130_06995</name>
</gene>
<evidence type="ECO:0000256" key="3">
    <source>
        <dbReference type="RuleBase" id="RU000363"/>
    </source>
</evidence>
<evidence type="ECO:0000256" key="1">
    <source>
        <dbReference type="ARBA" id="ARBA00006484"/>
    </source>
</evidence>
<dbReference type="Gene3D" id="3.40.50.720">
    <property type="entry name" value="NAD(P)-binding Rossmann-like Domain"/>
    <property type="match status" value="1"/>
</dbReference>